<dbReference type="Pfam" id="PF05903">
    <property type="entry name" value="Peptidase_C97"/>
    <property type="match status" value="1"/>
</dbReference>
<dbReference type="InterPro" id="IPR008580">
    <property type="entry name" value="PPPDE_dom"/>
</dbReference>
<dbReference type="AlphaFoldDB" id="A0A077YYI7"/>
<feature type="compositionally biased region" description="Low complexity" evidence="4">
    <location>
        <begin position="184"/>
        <end position="195"/>
    </location>
</feature>
<organism evidence="6 7">
    <name type="scientific">Trichuris trichiura</name>
    <name type="common">Whipworm</name>
    <name type="synonym">Trichocephalus trichiurus</name>
    <dbReference type="NCBI Taxonomy" id="36087"/>
    <lineage>
        <taxon>Eukaryota</taxon>
        <taxon>Metazoa</taxon>
        <taxon>Ecdysozoa</taxon>
        <taxon>Nematoda</taxon>
        <taxon>Enoplea</taxon>
        <taxon>Dorylaimia</taxon>
        <taxon>Trichinellida</taxon>
        <taxon>Trichuridae</taxon>
        <taxon>Trichuris</taxon>
    </lineage>
</organism>
<dbReference type="InterPro" id="IPR058991">
    <property type="entry name" value="Lin-66-like_WHD"/>
</dbReference>
<reference evidence="6" key="2">
    <citation type="submission" date="2014-03" db="EMBL/GenBank/DDBJ databases">
        <title>The whipworm genome and dual-species transcriptomics of an intimate host-pathogen interaction.</title>
        <authorList>
            <person name="Foth B.J."/>
            <person name="Tsai I.J."/>
            <person name="Reid A.J."/>
            <person name="Bancroft A.J."/>
            <person name="Nichol S."/>
            <person name="Tracey A."/>
            <person name="Holroyd N."/>
            <person name="Cotton J.A."/>
            <person name="Stanley E.J."/>
            <person name="Zarowiecki M."/>
            <person name="Liu J.Z."/>
            <person name="Huckvale T."/>
            <person name="Cooper P.J."/>
            <person name="Grencis R.K."/>
            <person name="Berriman M."/>
        </authorList>
    </citation>
    <scope>NUCLEOTIDE SEQUENCE [LARGE SCALE GENOMIC DNA]</scope>
</reference>
<reference evidence="6" key="1">
    <citation type="submission" date="2014-01" db="EMBL/GenBank/DDBJ databases">
        <authorList>
            <person name="Aslett M."/>
        </authorList>
    </citation>
    <scope>NUCLEOTIDE SEQUENCE</scope>
</reference>
<dbReference type="EMBL" id="HG805833">
    <property type="protein sequence ID" value="CDW52876.1"/>
    <property type="molecule type" value="Genomic_DNA"/>
</dbReference>
<accession>A0A077YYI7</accession>
<keyword evidence="7" id="KW-1185">Reference proteome</keyword>
<dbReference type="GO" id="GO:0008233">
    <property type="term" value="F:peptidase activity"/>
    <property type="evidence" value="ECO:0007669"/>
    <property type="project" value="UniProtKB-KW"/>
</dbReference>
<dbReference type="GO" id="GO:0005737">
    <property type="term" value="C:cytoplasm"/>
    <property type="evidence" value="ECO:0007669"/>
    <property type="project" value="TreeGrafter"/>
</dbReference>
<dbReference type="Proteomes" id="UP000030665">
    <property type="component" value="Unassembled WGS sequence"/>
</dbReference>
<evidence type="ECO:0000313" key="6">
    <source>
        <dbReference type="EMBL" id="CDW52876.1"/>
    </source>
</evidence>
<comment type="similarity">
    <text evidence="1">Belongs to the DeSI family.</text>
</comment>
<evidence type="ECO:0000259" key="5">
    <source>
        <dbReference type="PROSITE" id="PS51858"/>
    </source>
</evidence>
<dbReference type="GO" id="GO:0006508">
    <property type="term" value="P:proteolysis"/>
    <property type="evidence" value="ECO:0007669"/>
    <property type="project" value="UniProtKB-KW"/>
</dbReference>
<evidence type="ECO:0000256" key="3">
    <source>
        <dbReference type="ARBA" id="ARBA00022801"/>
    </source>
</evidence>
<gene>
    <name evidence="6" type="ORF">TTRE_0000113801</name>
</gene>
<dbReference type="PANTHER" id="PTHR36949:SF1">
    <property type="entry name" value="ANAPHASE-PROMOTING COMPLEX SUBUNIT 1-RELATED"/>
    <property type="match status" value="1"/>
</dbReference>
<dbReference type="STRING" id="36087.A0A077YYI7"/>
<dbReference type="SMART" id="SM01179">
    <property type="entry name" value="DUF862"/>
    <property type="match status" value="1"/>
</dbReference>
<sequence>MGEEEHVVRLFIYDLSGGVAKILSQSLIGVHLEGVWHTSISVYGMEYLYGSHGISYTPEFHSGIGIPNRIIRLGVTEIPQELFHDYLDMLGENKFRGQLYQLLRHNCNTFTNEVSQFLTGNKIPEEILRFTEDFAQSPMGEILVPLIETITSKIVYNRPRSSNASNAGQIGESTADRVLAASTSSHVTESSSIHEPNISAGDKEKEEVDDETNSSKTVRLAVTVASNEAMLCNFVYSFSIPLLIPNPAAPLMYAIQTSLPVNLCRPVENTVARCLSDDMPSSFSVISSSPSPTSSVPIESQVSGIGLLLFLVPDAGVLLRISGSFVYAPGDTLEFVVFNATTFCDQAVDDLTKVLCVGNVLKFQANKSRKINFENSSYVDHIASLVSPVTKDELELVPLDMVDIMVKAVGLLSRGNFRPTDQLVHELSTTNSAIELESVNFILSLFRKAKTTECHLSAIHCFVSNSHNHSLYNYVGTNSHKRRQFIANRRHIFFILPNDVVCLVPSSDYIGCLRLANVLKRYGGCMSLQELFDLYLCWPDLPLEVRELIGESKTSFVKFLEKHTPIFAIFPERAFVGVRSRLAFFDYPSFLMETFGDKDGSSMLRRYPNELHSVALVSPVQNSSKFSHSVFVPTSTPVPVMVAKLGDNLNNGALLTSLNSSVCALKAVSPYGNMPSIAPHFNQPALGFGSSYAPRGDFSPFLNSQLDYKVGKGHKNGTNHGNLSSHACFPFRHKGRTSHGSPSIYNGSLCVGTDTMLGSSTSSPSLYAVHCGTQTDEASLCPRCAREYPLYISKRDVGVQATGSEECKDNSDEIWEDINKELSKVVFS</sequence>
<evidence type="ECO:0000256" key="2">
    <source>
        <dbReference type="ARBA" id="ARBA00022670"/>
    </source>
</evidence>
<evidence type="ECO:0000256" key="4">
    <source>
        <dbReference type="SAM" id="MobiDB-lite"/>
    </source>
</evidence>
<keyword evidence="3" id="KW-0378">Hydrolase</keyword>
<protein>
    <submittedName>
        <fullName evidence="6">Peptidase C97 domain containing protein</fullName>
    </submittedName>
</protein>
<dbReference type="PANTHER" id="PTHR36949">
    <property type="entry name" value="PROTEIN CBR-LIN-66"/>
    <property type="match status" value="1"/>
</dbReference>
<dbReference type="OrthoDB" id="5789077at2759"/>
<dbReference type="InterPro" id="IPR042266">
    <property type="entry name" value="PPPDE_sf"/>
</dbReference>
<name>A0A077YYI7_TRITR</name>
<evidence type="ECO:0000313" key="7">
    <source>
        <dbReference type="Proteomes" id="UP000030665"/>
    </source>
</evidence>
<evidence type="ECO:0000256" key="1">
    <source>
        <dbReference type="ARBA" id="ARBA00008140"/>
    </source>
</evidence>
<keyword evidence="2" id="KW-0645">Protease</keyword>
<dbReference type="GO" id="GO:0010629">
    <property type="term" value="P:negative regulation of gene expression"/>
    <property type="evidence" value="ECO:0007669"/>
    <property type="project" value="TreeGrafter"/>
</dbReference>
<dbReference type="Gene3D" id="3.90.1720.30">
    <property type="entry name" value="PPPDE domains"/>
    <property type="match status" value="1"/>
</dbReference>
<dbReference type="PROSITE" id="PS51858">
    <property type="entry name" value="PPPDE"/>
    <property type="match status" value="1"/>
</dbReference>
<feature type="domain" description="PPPDE" evidence="5">
    <location>
        <begin position="6"/>
        <end position="148"/>
    </location>
</feature>
<dbReference type="Pfam" id="PF26288">
    <property type="entry name" value="WHD_lin-66"/>
    <property type="match status" value="1"/>
</dbReference>
<feature type="region of interest" description="Disordered" evidence="4">
    <location>
        <begin position="184"/>
        <end position="212"/>
    </location>
</feature>
<proteinExistence type="inferred from homology"/>